<feature type="transmembrane region" description="Helical" evidence="9">
    <location>
        <begin position="146"/>
        <end position="168"/>
    </location>
</feature>
<keyword evidence="4" id="KW-0762">Sugar transport</keyword>
<keyword evidence="2" id="KW-0813">Transport</keyword>
<evidence type="ECO:0000256" key="2">
    <source>
        <dbReference type="ARBA" id="ARBA00022448"/>
    </source>
</evidence>
<evidence type="ECO:0000256" key="1">
    <source>
        <dbReference type="ARBA" id="ARBA00004651"/>
    </source>
</evidence>
<dbReference type="NCBIfam" id="NF008315">
    <property type="entry name" value="PRK11103.1"/>
    <property type="match status" value="1"/>
</dbReference>
<keyword evidence="8 9" id="KW-0472">Membrane</keyword>
<keyword evidence="6 9" id="KW-0812">Transmembrane</keyword>
<dbReference type="RefSeq" id="WP_137329193.1">
    <property type="nucleotide sequence ID" value="NZ_CP040058.1"/>
</dbReference>
<dbReference type="NCBIfam" id="TIGR00828">
    <property type="entry name" value="EIID-AGA"/>
    <property type="match status" value="1"/>
</dbReference>
<evidence type="ECO:0000313" key="10">
    <source>
        <dbReference type="EMBL" id="QCP35889.1"/>
    </source>
</evidence>
<keyword evidence="5" id="KW-0598">Phosphotransferase system</keyword>
<dbReference type="Pfam" id="PF03613">
    <property type="entry name" value="EIID-AGA"/>
    <property type="match status" value="1"/>
</dbReference>
<dbReference type="Proteomes" id="UP000298653">
    <property type="component" value="Chromosome"/>
</dbReference>
<gene>
    <name evidence="10" type="ORF">AR1Y2_2435</name>
</gene>
<name>A0A4P8IL66_9FIRM</name>
<dbReference type="KEGG" id="arf:AR1Y2_2435"/>
<dbReference type="GO" id="GO:0009401">
    <property type="term" value="P:phosphoenolpyruvate-dependent sugar phosphotransferase system"/>
    <property type="evidence" value="ECO:0007669"/>
    <property type="project" value="UniProtKB-KW"/>
</dbReference>
<keyword evidence="11" id="KW-1185">Reference proteome</keyword>
<evidence type="ECO:0000256" key="9">
    <source>
        <dbReference type="SAM" id="Phobius"/>
    </source>
</evidence>
<dbReference type="PANTHER" id="PTHR32502:SF5">
    <property type="entry name" value="N-ACETYLGALACTOSAMINE PERMEASE IID COMPONENT-RELATED"/>
    <property type="match status" value="1"/>
</dbReference>
<evidence type="ECO:0000256" key="4">
    <source>
        <dbReference type="ARBA" id="ARBA00022597"/>
    </source>
</evidence>
<protein>
    <submittedName>
        <fullName evidence="10">PTS system, sorbose-specific IID component</fullName>
    </submittedName>
</protein>
<dbReference type="OrthoDB" id="9795582at2"/>
<evidence type="ECO:0000256" key="6">
    <source>
        <dbReference type="ARBA" id="ARBA00022692"/>
    </source>
</evidence>
<comment type="subcellular location">
    <subcellularLocation>
        <location evidence="1">Cell membrane</location>
        <topology evidence="1">Multi-pass membrane protein</topology>
    </subcellularLocation>
</comment>
<dbReference type="PROSITE" id="PS51108">
    <property type="entry name" value="PTS_EIID"/>
    <property type="match status" value="1"/>
</dbReference>
<keyword evidence="3" id="KW-1003">Cell membrane</keyword>
<evidence type="ECO:0000256" key="7">
    <source>
        <dbReference type="ARBA" id="ARBA00022989"/>
    </source>
</evidence>
<evidence type="ECO:0000256" key="5">
    <source>
        <dbReference type="ARBA" id="ARBA00022683"/>
    </source>
</evidence>
<evidence type="ECO:0000256" key="3">
    <source>
        <dbReference type="ARBA" id="ARBA00022475"/>
    </source>
</evidence>
<evidence type="ECO:0000256" key="8">
    <source>
        <dbReference type="ARBA" id="ARBA00023136"/>
    </source>
</evidence>
<accession>A0A4P8IL66</accession>
<sequence length="280" mass="30179">MSEDMKKTENTLTKKDRVNMFIRSNFQQASFNFERIHALGFAFDMVPAIKRLYHTKKEQSEALKRHMTFFNVTPGCVGPVLGVTAALEETKANGADIDEGTIGSIKIGLMGPLCGVGDPIFWGTLRPITAAIGASMALTGNVLGPLLFFVLFNAVRLAALYFGLEFGYKKGLDLVKNLAGNMLQKVTECASILGLFVMGALVSKWTTINVPLVVSKVTANGKTTITTVQNILDQLLPGLLGLVLTLVVCRLLKKNISPILIIFILFAVGIIGYGLGILGA</sequence>
<dbReference type="PANTHER" id="PTHR32502">
    <property type="entry name" value="N-ACETYLGALACTOSAMINE PERMEASE II COMPONENT-RELATED"/>
    <property type="match status" value="1"/>
</dbReference>
<feature type="transmembrane region" description="Helical" evidence="9">
    <location>
        <begin position="234"/>
        <end position="252"/>
    </location>
</feature>
<evidence type="ECO:0000313" key="11">
    <source>
        <dbReference type="Proteomes" id="UP000298653"/>
    </source>
</evidence>
<dbReference type="InterPro" id="IPR050303">
    <property type="entry name" value="GatZ_KbaZ_carbometab"/>
</dbReference>
<dbReference type="InterPro" id="IPR004704">
    <property type="entry name" value="PTS_IID_man"/>
</dbReference>
<dbReference type="AlphaFoldDB" id="A0A4P8IL66"/>
<feature type="transmembrane region" description="Helical" evidence="9">
    <location>
        <begin position="189"/>
        <end position="214"/>
    </location>
</feature>
<dbReference type="EMBL" id="CP040058">
    <property type="protein sequence ID" value="QCP35889.1"/>
    <property type="molecule type" value="Genomic_DNA"/>
</dbReference>
<reference evidence="10 11" key="1">
    <citation type="submission" date="2019-05" db="EMBL/GenBank/DDBJ databases">
        <title>Complete genome sequencing of Anaerostipes rhamnosivorans.</title>
        <authorList>
            <person name="Bui T.P.N."/>
            <person name="de Vos W.M."/>
        </authorList>
    </citation>
    <scope>NUCLEOTIDE SEQUENCE [LARGE SCALE GENOMIC DNA]</scope>
    <source>
        <strain evidence="10 11">1y2</strain>
    </source>
</reference>
<organism evidence="10 11">
    <name type="scientific">Anaerostipes rhamnosivorans</name>
    <dbReference type="NCBI Taxonomy" id="1229621"/>
    <lineage>
        <taxon>Bacteria</taxon>
        <taxon>Bacillati</taxon>
        <taxon>Bacillota</taxon>
        <taxon>Clostridia</taxon>
        <taxon>Lachnospirales</taxon>
        <taxon>Lachnospiraceae</taxon>
        <taxon>Anaerostipes</taxon>
    </lineage>
</organism>
<proteinExistence type="predicted"/>
<dbReference type="GO" id="GO:0005886">
    <property type="term" value="C:plasma membrane"/>
    <property type="evidence" value="ECO:0007669"/>
    <property type="project" value="UniProtKB-SubCell"/>
</dbReference>
<keyword evidence="7 9" id="KW-1133">Transmembrane helix</keyword>
<feature type="transmembrane region" description="Helical" evidence="9">
    <location>
        <begin position="259"/>
        <end position="278"/>
    </location>
</feature>